<evidence type="ECO:0000313" key="2">
    <source>
        <dbReference type="EMBL" id="GIE05711.1"/>
    </source>
</evidence>
<sequence length="165" mass="15847">MIATRIASAVLLGVSLIALAACGQDTDTTAPAATAVAATPAAATSPAAPATSAAAVAAKADKEVCEDATKAAESLKKAVLVLAQSGNEIAPADAKALLTDFANNLTKAGEGADGKVATAIKANADAARKAAAAKDPLTAADTAESAKAGKDLNAACKAAGVKTTF</sequence>
<feature type="chain" id="PRO_5045829867" evidence="1">
    <location>
        <begin position="21"/>
        <end position="165"/>
    </location>
</feature>
<dbReference type="PROSITE" id="PS51257">
    <property type="entry name" value="PROKAR_LIPOPROTEIN"/>
    <property type="match status" value="1"/>
</dbReference>
<name>A0ABQ3Z7A5_9ACTN</name>
<accession>A0ABQ3Z7A5</accession>
<feature type="signal peptide" evidence="1">
    <location>
        <begin position="1"/>
        <end position="20"/>
    </location>
</feature>
<proteinExistence type="predicted"/>
<comment type="caution">
    <text evidence="2">The sequence shown here is derived from an EMBL/GenBank/DDBJ whole genome shotgun (WGS) entry which is preliminary data.</text>
</comment>
<protein>
    <submittedName>
        <fullName evidence="2">Uncharacterized protein</fullName>
    </submittedName>
</protein>
<dbReference type="EMBL" id="BOML01000057">
    <property type="protein sequence ID" value="GIE05711.1"/>
    <property type="molecule type" value="Genomic_DNA"/>
</dbReference>
<evidence type="ECO:0000256" key="1">
    <source>
        <dbReference type="SAM" id="SignalP"/>
    </source>
</evidence>
<dbReference type="RefSeq" id="WP_203733587.1">
    <property type="nucleotide sequence ID" value="NZ_BAAATX010000009.1"/>
</dbReference>
<keyword evidence="1" id="KW-0732">Signal</keyword>
<keyword evidence="3" id="KW-1185">Reference proteome</keyword>
<dbReference type="Proteomes" id="UP000637628">
    <property type="component" value="Unassembled WGS sequence"/>
</dbReference>
<organism evidence="2 3">
    <name type="scientific">Paractinoplanes durhamensis</name>
    <dbReference type="NCBI Taxonomy" id="113563"/>
    <lineage>
        <taxon>Bacteria</taxon>
        <taxon>Bacillati</taxon>
        <taxon>Actinomycetota</taxon>
        <taxon>Actinomycetes</taxon>
        <taxon>Micromonosporales</taxon>
        <taxon>Micromonosporaceae</taxon>
        <taxon>Paractinoplanes</taxon>
    </lineage>
</organism>
<gene>
    <name evidence="2" type="ORF">Adu01nite_70610</name>
</gene>
<reference evidence="2 3" key="1">
    <citation type="submission" date="2021-01" db="EMBL/GenBank/DDBJ databases">
        <title>Whole genome shotgun sequence of Actinoplanes durhamensis NBRC 14914.</title>
        <authorList>
            <person name="Komaki H."/>
            <person name="Tamura T."/>
        </authorList>
    </citation>
    <scope>NUCLEOTIDE SEQUENCE [LARGE SCALE GENOMIC DNA]</scope>
    <source>
        <strain evidence="2 3">NBRC 14914</strain>
    </source>
</reference>
<evidence type="ECO:0000313" key="3">
    <source>
        <dbReference type="Proteomes" id="UP000637628"/>
    </source>
</evidence>